<protein>
    <recommendedName>
        <fullName evidence="5">Aminopeptidase N</fullName>
        <ecNumber evidence="4">3.4.11.2</ecNumber>
    </recommendedName>
</protein>
<gene>
    <name evidence="14" type="ORF">SAMN05421797_10971</name>
</gene>
<dbReference type="InterPro" id="IPR001930">
    <property type="entry name" value="Peptidase_M1"/>
</dbReference>
<evidence type="ECO:0000256" key="6">
    <source>
        <dbReference type="ARBA" id="ARBA00022438"/>
    </source>
</evidence>
<evidence type="ECO:0000256" key="9">
    <source>
        <dbReference type="ARBA" id="ARBA00022801"/>
    </source>
</evidence>
<evidence type="ECO:0000256" key="8">
    <source>
        <dbReference type="ARBA" id="ARBA00022723"/>
    </source>
</evidence>
<dbReference type="AlphaFoldDB" id="A0A1N6ZPL0"/>
<dbReference type="InterPro" id="IPR050344">
    <property type="entry name" value="Peptidase_M1_aminopeptidases"/>
</dbReference>
<evidence type="ECO:0000256" key="11">
    <source>
        <dbReference type="ARBA" id="ARBA00023049"/>
    </source>
</evidence>
<feature type="domain" description="Peptidase M1 membrane alanine aminopeptidase" evidence="12">
    <location>
        <begin position="243"/>
        <end position="443"/>
    </location>
</feature>
<evidence type="ECO:0000256" key="3">
    <source>
        <dbReference type="ARBA" id="ARBA00010136"/>
    </source>
</evidence>
<dbReference type="EMBL" id="FTMA01000009">
    <property type="protein sequence ID" value="SIR28833.1"/>
    <property type="molecule type" value="Genomic_DNA"/>
</dbReference>
<dbReference type="PANTHER" id="PTHR11533">
    <property type="entry name" value="PROTEASE M1 ZINC METALLOPROTEASE"/>
    <property type="match status" value="1"/>
</dbReference>
<evidence type="ECO:0000256" key="1">
    <source>
        <dbReference type="ARBA" id="ARBA00000098"/>
    </source>
</evidence>
<evidence type="ECO:0000256" key="5">
    <source>
        <dbReference type="ARBA" id="ARBA00015611"/>
    </source>
</evidence>
<keyword evidence="15" id="KW-1185">Reference proteome</keyword>
<keyword evidence="6 14" id="KW-0031">Aminopeptidase</keyword>
<dbReference type="InterPro" id="IPR042097">
    <property type="entry name" value="Aminopeptidase_N-like_N_sf"/>
</dbReference>
<dbReference type="STRING" id="228959.SAMN05421797_10971"/>
<dbReference type="GO" id="GO:0006508">
    <property type="term" value="P:proteolysis"/>
    <property type="evidence" value="ECO:0007669"/>
    <property type="project" value="UniProtKB-KW"/>
</dbReference>
<dbReference type="InterPro" id="IPR045357">
    <property type="entry name" value="Aminopeptidase_N-like_N"/>
</dbReference>
<evidence type="ECO:0000313" key="14">
    <source>
        <dbReference type="EMBL" id="SIR28833.1"/>
    </source>
</evidence>
<dbReference type="CDD" id="cd09603">
    <property type="entry name" value="M1_APN_like"/>
    <property type="match status" value="1"/>
</dbReference>
<keyword evidence="7" id="KW-0645">Protease</keyword>
<keyword evidence="10" id="KW-0862">Zinc</keyword>
<dbReference type="GO" id="GO:0016285">
    <property type="term" value="F:alanyl aminopeptidase activity"/>
    <property type="evidence" value="ECO:0007669"/>
    <property type="project" value="UniProtKB-EC"/>
</dbReference>
<dbReference type="GO" id="GO:0042277">
    <property type="term" value="F:peptide binding"/>
    <property type="evidence" value="ECO:0007669"/>
    <property type="project" value="TreeGrafter"/>
</dbReference>
<comment type="catalytic activity">
    <reaction evidence="1">
        <text>Release of an N-terminal amino acid, Xaa-|-Yaa- from a peptide, amide or arylamide. Xaa is preferably Ala, but may be most amino acids including Pro (slow action). When a terminal hydrophobic residue is followed by a prolyl residue, the two may be released as an intact Xaa-Pro dipeptide.</text>
        <dbReference type="EC" id="3.4.11.2"/>
    </reaction>
</comment>
<evidence type="ECO:0000256" key="2">
    <source>
        <dbReference type="ARBA" id="ARBA00001947"/>
    </source>
</evidence>
<dbReference type="GO" id="GO:0043171">
    <property type="term" value="P:peptide catabolic process"/>
    <property type="evidence" value="ECO:0007669"/>
    <property type="project" value="TreeGrafter"/>
</dbReference>
<dbReference type="Proteomes" id="UP000186953">
    <property type="component" value="Unassembled WGS sequence"/>
</dbReference>
<dbReference type="SUPFAM" id="SSF55486">
    <property type="entry name" value="Metalloproteases ('zincins'), catalytic domain"/>
    <property type="match status" value="1"/>
</dbReference>
<dbReference type="Pfam" id="PF01433">
    <property type="entry name" value="Peptidase_M1"/>
    <property type="match status" value="1"/>
</dbReference>
<dbReference type="Gene3D" id="1.10.390.10">
    <property type="entry name" value="Neutral Protease Domain 2"/>
    <property type="match status" value="1"/>
</dbReference>
<dbReference type="Pfam" id="PF17900">
    <property type="entry name" value="Peptidase_M1_N"/>
    <property type="match status" value="1"/>
</dbReference>
<dbReference type="InterPro" id="IPR014782">
    <property type="entry name" value="Peptidase_M1_dom"/>
</dbReference>
<evidence type="ECO:0000256" key="10">
    <source>
        <dbReference type="ARBA" id="ARBA00022833"/>
    </source>
</evidence>
<evidence type="ECO:0000256" key="7">
    <source>
        <dbReference type="ARBA" id="ARBA00022670"/>
    </source>
</evidence>
<reference evidence="15" key="1">
    <citation type="submission" date="2017-01" db="EMBL/GenBank/DDBJ databases">
        <authorList>
            <person name="Varghese N."/>
            <person name="Submissions S."/>
        </authorList>
    </citation>
    <scope>NUCLEOTIDE SEQUENCE [LARGE SCALE GENOMIC DNA]</scope>
    <source>
        <strain evidence="15">DSM 15366</strain>
    </source>
</reference>
<keyword evidence="8" id="KW-0479">Metal-binding</keyword>
<dbReference type="RefSeq" id="WP_076550722.1">
    <property type="nucleotide sequence ID" value="NZ_FTMA01000009.1"/>
</dbReference>
<dbReference type="EC" id="3.4.11.2" evidence="4"/>
<comment type="cofactor">
    <cofactor evidence="2">
        <name>Zn(2+)</name>
        <dbReference type="ChEBI" id="CHEBI:29105"/>
    </cofactor>
</comment>
<dbReference type="GO" id="GO:0005615">
    <property type="term" value="C:extracellular space"/>
    <property type="evidence" value="ECO:0007669"/>
    <property type="project" value="TreeGrafter"/>
</dbReference>
<dbReference type="PANTHER" id="PTHR11533:SF174">
    <property type="entry name" value="PUROMYCIN-SENSITIVE AMINOPEPTIDASE-RELATED"/>
    <property type="match status" value="1"/>
</dbReference>
<dbReference type="OrthoDB" id="100605at2"/>
<dbReference type="GO" id="GO:0008270">
    <property type="term" value="F:zinc ion binding"/>
    <property type="evidence" value="ECO:0007669"/>
    <property type="project" value="InterPro"/>
</dbReference>
<dbReference type="GO" id="GO:0016020">
    <property type="term" value="C:membrane"/>
    <property type="evidence" value="ECO:0007669"/>
    <property type="project" value="TreeGrafter"/>
</dbReference>
<evidence type="ECO:0000259" key="12">
    <source>
        <dbReference type="Pfam" id="PF01433"/>
    </source>
</evidence>
<evidence type="ECO:0000259" key="13">
    <source>
        <dbReference type="Pfam" id="PF17900"/>
    </source>
</evidence>
<dbReference type="SUPFAM" id="SSF63737">
    <property type="entry name" value="Leukotriene A4 hydrolase N-terminal domain"/>
    <property type="match status" value="1"/>
</dbReference>
<evidence type="ECO:0000256" key="4">
    <source>
        <dbReference type="ARBA" id="ARBA00012564"/>
    </source>
</evidence>
<organism evidence="14 15">
    <name type="scientific">Maribacter ulvicola</name>
    <dbReference type="NCBI Taxonomy" id="228959"/>
    <lineage>
        <taxon>Bacteria</taxon>
        <taxon>Pseudomonadati</taxon>
        <taxon>Bacteroidota</taxon>
        <taxon>Flavobacteriia</taxon>
        <taxon>Flavobacteriales</taxon>
        <taxon>Flavobacteriaceae</taxon>
        <taxon>Maribacter</taxon>
    </lineage>
</organism>
<dbReference type="GO" id="GO:0005737">
    <property type="term" value="C:cytoplasm"/>
    <property type="evidence" value="ECO:0007669"/>
    <property type="project" value="TreeGrafter"/>
</dbReference>
<dbReference type="PRINTS" id="PR00756">
    <property type="entry name" value="ALADIPTASE"/>
</dbReference>
<feature type="domain" description="Aminopeptidase N-like N-terminal" evidence="13">
    <location>
        <begin position="31"/>
        <end position="204"/>
    </location>
</feature>
<comment type="similarity">
    <text evidence="3">Belongs to the peptidase M1 family.</text>
</comment>
<keyword evidence="9" id="KW-0378">Hydrolase</keyword>
<proteinExistence type="inferred from homology"/>
<dbReference type="Gene3D" id="2.60.40.1730">
    <property type="entry name" value="tricorn interacting facor f3 domain"/>
    <property type="match status" value="1"/>
</dbReference>
<keyword evidence="11" id="KW-0482">Metalloprotease</keyword>
<sequence length="698" mass="81209">MKKLIVTLFLFLSICTFGQHQDKVDFIKAKIYLGPLPKEKKIKGGVVYRFNVLQNVDSVFFDAKHMDFSKVELDGEKIDFTVTEKTISIKHKFKEGESHKLIIEYIAKPKQTVYFIGWDNNVEDNEQTLPAGRQVWTQGQGKYTSHWVPSFDDMQEKVEFDLTIEVDKKYHVIANGNLLLKIEKEEEEDAIWLFDMKEPMSSYLLAFAIGNYDKQVLKSESGVTIENYYYPNDSLKVEPTYRYTKKIFDFLESEIGVAYPWQNYKQVPVHDFLYAGMENTSATFFSDAYVIDSTSFIDRNYVNVNAHELAHQWFGNLVTEKNSEHHWLHEGFATYYAYLAEKEVFGDDYFYWKLFETAKTLHEISEKGEGESLLNPNASSLTFYEKGAWALVILKDKIGEEKFKTGIQKYLNTYQFQNVTVGDFINVMEEVSNNDLNEFKAIWLDGAVFPMDAAKAYLIKNSTSHKMYYALKNDDSKTFTTTDILKNPELSSELRLELLQQKGDFSELELSSLIADDDIRIRQLAAKKVGEIPNSLRTSIKPLLLGDSYMTTELMLYKLWSSFGFDKNLFLEKTKDIIGLPNKNVRLLWLTLAMFTPDYNPTESVYYHRELVGYTSAMYNPEVRQTAFQYLFEIQALNADAYANLIKATNHHSWQFRNYARQLFDTLWNNENQKKEIEKVANQLNSSDLRYLKTKLNS</sequence>
<name>A0A1N6ZPL0_9FLAO</name>
<evidence type="ECO:0000313" key="15">
    <source>
        <dbReference type="Proteomes" id="UP000186953"/>
    </source>
</evidence>
<dbReference type="InterPro" id="IPR027268">
    <property type="entry name" value="Peptidase_M4/M1_CTD_sf"/>
</dbReference>
<dbReference type="GO" id="GO:0070006">
    <property type="term" value="F:metalloaminopeptidase activity"/>
    <property type="evidence" value="ECO:0007669"/>
    <property type="project" value="TreeGrafter"/>
</dbReference>
<accession>A0A1N6ZPL0</accession>